<accession>A0A4R3IB00</accession>
<evidence type="ECO:0000256" key="4">
    <source>
        <dbReference type="ARBA" id="ARBA00023125"/>
    </source>
</evidence>
<keyword evidence="5" id="KW-0804">Transcription</keyword>
<evidence type="ECO:0000256" key="1">
    <source>
        <dbReference type="ARBA" id="ARBA00010641"/>
    </source>
</evidence>
<dbReference type="RefSeq" id="WP_132701009.1">
    <property type="nucleotide sequence ID" value="NZ_SLZR01000005.1"/>
</dbReference>
<dbReference type="GO" id="GO:0003677">
    <property type="term" value="F:DNA binding"/>
    <property type="evidence" value="ECO:0007669"/>
    <property type="project" value="UniProtKB-KW"/>
</dbReference>
<name>A0A4R3IB00_9GAMM</name>
<dbReference type="InterPro" id="IPR036388">
    <property type="entry name" value="WH-like_DNA-bd_sf"/>
</dbReference>
<gene>
    <name evidence="8" type="ORF">BCF53_10544</name>
</gene>
<keyword evidence="2" id="KW-0805">Transcription regulation</keyword>
<dbReference type="InterPro" id="IPR013325">
    <property type="entry name" value="RNA_pol_sigma_r2"/>
</dbReference>
<dbReference type="EMBL" id="SLZR01000005">
    <property type="protein sequence ID" value="TCS41617.1"/>
    <property type="molecule type" value="Genomic_DNA"/>
</dbReference>
<comment type="similarity">
    <text evidence="1">Belongs to the sigma-70 factor family. ECF subfamily.</text>
</comment>
<proteinExistence type="inferred from homology"/>
<comment type="caution">
    <text evidence="8">The sequence shown here is derived from an EMBL/GenBank/DDBJ whole genome shotgun (WGS) entry which is preliminary data.</text>
</comment>
<evidence type="ECO:0000313" key="8">
    <source>
        <dbReference type="EMBL" id="TCS41617.1"/>
    </source>
</evidence>
<dbReference type="CDD" id="cd06171">
    <property type="entry name" value="Sigma70_r4"/>
    <property type="match status" value="1"/>
</dbReference>
<dbReference type="GO" id="GO:0016987">
    <property type="term" value="F:sigma factor activity"/>
    <property type="evidence" value="ECO:0007669"/>
    <property type="project" value="UniProtKB-KW"/>
</dbReference>
<protein>
    <submittedName>
        <fullName evidence="8">RNA polymerase sigma-70 factor (ECF subfamily)</fullName>
    </submittedName>
</protein>
<dbReference type="PANTHER" id="PTHR43133">
    <property type="entry name" value="RNA POLYMERASE ECF-TYPE SIGMA FACTO"/>
    <property type="match status" value="1"/>
</dbReference>
<evidence type="ECO:0000259" key="7">
    <source>
        <dbReference type="Pfam" id="PF08281"/>
    </source>
</evidence>
<reference evidence="8 9" key="1">
    <citation type="submission" date="2019-03" db="EMBL/GenBank/DDBJ databases">
        <title>Genomic Encyclopedia of Archaeal and Bacterial Type Strains, Phase II (KMG-II): from individual species to whole genera.</title>
        <authorList>
            <person name="Goeker M."/>
        </authorList>
    </citation>
    <scope>NUCLEOTIDE SEQUENCE [LARGE SCALE GENOMIC DNA]</scope>
    <source>
        <strain evidence="8 9">DSM 15388</strain>
    </source>
</reference>
<sequence>MTLLSSAQNWWRKKQSKASAEQLSDEQLLLSFIAETNASFIEILMQRHNKALFHFLLSLSDAQTAEDIAQQTWLKLLENPERYNKQQAAFRTWLFTVGRNQLFDVLRQSARWQWQPIEETANDDLPAYNDELHFTEQENLQQRFNQALEALPFAQREAITLQLEGFSLEEIAAIIGEKPETIKSRLRFARKNLKQQLEPTA</sequence>
<dbReference type="Pfam" id="PF04542">
    <property type="entry name" value="Sigma70_r2"/>
    <property type="match status" value="1"/>
</dbReference>
<evidence type="ECO:0000256" key="3">
    <source>
        <dbReference type="ARBA" id="ARBA00023082"/>
    </source>
</evidence>
<feature type="domain" description="RNA polymerase sigma-70 region 2" evidence="6">
    <location>
        <begin position="44"/>
        <end position="111"/>
    </location>
</feature>
<evidence type="ECO:0000313" key="9">
    <source>
        <dbReference type="Proteomes" id="UP000295793"/>
    </source>
</evidence>
<evidence type="ECO:0000256" key="5">
    <source>
        <dbReference type="ARBA" id="ARBA00023163"/>
    </source>
</evidence>
<dbReference type="InterPro" id="IPR007627">
    <property type="entry name" value="RNA_pol_sigma70_r2"/>
</dbReference>
<evidence type="ECO:0000259" key="6">
    <source>
        <dbReference type="Pfam" id="PF04542"/>
    </source>
</evidence>
<dbReference type="NCBIfam" id="TIGR02937">
    <property type="entry name" value="sigma70-ECF"/>
    <property type="match status" value="1"/>
</dbReference>
<dbReference type="Pfam" id="PF08281">
    <property type="entry name" value="Sigma70_r4_2"/>
    <property type="match status" value="1"/>
</dbReference>
<keyword evidence="3" id="KW-0731">Sigma factor</keyword>
<dbReference type="SUPFAM" id="SSF88659">
    <property type="entry name" value="Sigma3 and sigma4 domains of RNA polymerase sigma factors"/>
    <property type="match status" value="1"/>
</dbReference>
<dbReference type="OrthoDB" id="9782108at2"/>
<organism evidence="8 9">
    <name type="scientific">Reinekea marinisedimentorum</name>
    <dbReference type="NCBI Taxonomy" id="230495"/>
    <lineage>
        <taxon>Bacteria</taxon>
        <taxon>Pseudomonadati</taxon>
        <taxon>Pseudomonadota</taxon>
        <taxon>Gammaproteobacteria</taxon>
        <taxon>Oceanospirillales</taxon>
        <taxon>Saccharospirillaceae</taxon>
        <taxon>Reinekea</taxon>
    </lineage>
</organism>
<dbReference type="Gene3D" id="1.10.1740.10">
    <property type="match status" value="1"/>
</dbReference>
<keyword evidence="9" id="KW-1185">Reference proteome</keyword>
<dbReference type="Proteomes" id="UP000295793">
    <property type="component" value="Unassembled WGS sequence"/>
</dbReference>
<dbReference type="AlphaFoldDB" id="A0A4R3IB00"/>
<dbReference type="InterPro" id="IPR014284">
    <property type="entry name" value="RNA_pol_sigma-70_dom"/>
</dbReference>
<dbReference type="InterPro" id="IPR039425">
    <property type="entry name" value="RNA_pol_sigma-70-like"/>
</dbReference>
<evidence type="ECO:0000256" key="2">
    <source>
        <dbReference type="ARBA" id="ARBA00023015"/>
    </source>
</evidence>
<keyword evidence="4" id="KW-0238">DNA-binding</keyword>
<dbReference type="SUPFAM" id="SSF88946">
    <property type="entry name" value="Sigma2 domain of RNA polymerase sigma factors"/>
    <property type="match status" value="1"/>
</dbReference>
<dbReference type="InterPro" id="IPR013249">
    <property type="entry name" value="RNA_pol_sigma70_r4_t2"/>
</dbReference>
<dbReference type="PANTHER" id="PTHR43133:SF8">
    <property type="entry name" value="RNA POLYMERASE SIGMA FACTOR HI_1459-RELATED"/>
    <property type="match status" value="1"/>
</dbReference>
<dbReference type="Gene3D" id="1.10.10.10">
    <property type="entry name" value="Winged helix-like DNA-binding domain superfamily/Winged helix DNA-binding domain"/>
    <property type="match status" value="1"/>
</dbReference>
<dbReference type="GO" id="GO:0006352">
    <property type="term" value="P:DNA-templated transcription initiation"/>
    <property type="evidence" value="ECO:0007669"/>
    <property type="project" value="InterPro"/>
</dbReference>
<dbReference type="InterPro" id="IPR013324">
    <property type="entry name" value="RNA_pol_sigma_r3/r4-like"/>
</dbReference>
<feature type="domain" description="RNA polymerase sigma factor 70 region 4 type 2" evidence="7">
    <location>
        <begin position="142"/>
        <end position="193"/>
    </location>
</feature>